<dbReference type="EMBL" id="QWEY01000016">
    <property type="protein sequence ID" value="RGP35407.1"/>
    <property type="molecule type" value="Genomic_DNA"/>
</dbReference>
<reference evidence="8 9" key="1">
    <citation type="submission" date="2018-08" db="EMBL/GenBank/DDBJ databases">
        <title>Flavobacterium tibetense sp. nov., isolated from a wetland YonghuCo on Tibetan Plateau.</title>
        <authorList>
            <person name="Phurbu D."/>
            <person name="Lu H."/>
            <person name="Xing P."/>
        </authorList>
    </citation>
    <scope>NUCLEOTIDE SEQUENCE [LARGE SCALE GENOMIC DNA]</scope>
    <source>
        <strain evidence="8 9">DJC</strain>
    </source>
</reference>
<accession>A0A411YWY5</accession>
<dbReference type="Gene3D" id="3.40.50.720">
    <property type="entry name" value="NAD(P)-binding Rossmann-like Domain"/>
    <property type="match status" value="2"/>
</dbReference>
<protein>
    <submittedName>
        <fullName evidence="8">D-2-hydroxyacid dehydrogenase family protein</fullName>
    </submittedName>
</protein>
<dbReference type="InterPro" id="IPR029752">
    <property type="entry name" value="D-isomer_DH_CS1"/>
</dbReference>
<evidence type="ECO:0000259" key="6">
    <source>
        <dbReference type="Pfam" id="PF00389"/>
    </source>
</evidence>
<dbReference type="Pfam" id="PF00389">
    <property type="entry name" value="2-Hacid_dh"/>
    <property type="match status" value="1"/>
</dbReference>
<dbReference type="InterPro" id="IPR006140">
    <property type="entry name" value="D-isomer_DH_NAD-bd"/>
</dbReference>
<dbReference type="AlphaFoldDB" id="A0A411YWY5"/>
<dbReference type="InterPro" id="IPR036291">
    <property type="entry name" value="NAD(P)-bd_dom_sf"/>
</dbReference>
<organism evidence="8 9">
    <name type="scientific">Pseudotabrizicola alkalilacus</name>
    <dbReference type="NCBI Taxonomy" id="2305252"/>
    <lineage>
        <taxon>Bacteria</taxon>
        <taxon>Pseudomonadati</taxon>
        <taxon>Pseudomonadota</taxon>
        <taxon>Alphaproteobacteria</taxon>
        <taxon>Rhodobacterales</taxon>
        <taxon>Paracoccaceae</taxon>
        <taxon>Pseudotabrizicola</taxon>
    </lineage>
</organism>
<dbReference type="InterPro" id="IPR006139">
    <property type="entry name" value="D-isomer_2_OHA_DH_cat_dom"/>
</dbReference>
<keyword evidence="3 5" id="KW-0560">Oxidoreductase</keyword>
<dbReference type="Proteomes" id="UP000284547">
    <property type="component" value="Unassembled WGS sequence"/>
</dbReference>
<evidence type="ECO:0000313" key="9">
    <source>
        <dbReference type="Proteomes" id="UP000284547"/>
    </source>
</evidence>
<dbReference type="SUPFAM" id="SSF51735">
    <property type="entry name" value="NAD(P)-binding Rossmann-fold domains"/>
    <property type="match status" value="1"/>
</dbReference>
<feature type="domain" description="D-isomer specific 2-hydroxyacid dehydrogenase NAD-binding" evidence="7">
    <location>
        <begin position="112"/>
        <end position="286"/>
    </location>
</feature>
<evidence type="ECO:0000313" key="8">
    <source>
        <dbReference type="EMBL" id="RGP35407.1"/>
    </source>
</evidence>
<dbReference type="PANTHER" id="PTHR42789:SF1">
    <property type="entry name" value="D-ISOMER SPECIFIC 2-HYDROXYACID DEHYDROGENASE FAMILY PROTEIN (AFU_ORTHOLOGUE AFUA_6G10090)"/>
    <property type="match status" value="1"/>
</dbReference>
<sequence length="326" mass="34448">MKVHILDDWSDTLRHLPCFDRLSGHEVTVWTDHAEGADLAARVQSADALCLFRERTRITADLLDALPNLRLISARGPWPHVDVAACAARGIAFSSIKSAEVPNHAAAELTWALILAALHDLSGQVTRAKAGNWQAGVGRTLHGKTIGIYGNGRIGQLIAGYAAAFGAQVLWWDSEAGRARATAQGGAVAASRAAFFARSDIVTLHLQLTAGTKGIVTATDLAQMQPQAVLVNTSPAGLIAPGALLAALDLGRPGLAALDVFDVEPSANAADLLLSHPRVIVTRHIGLVTEEEFDRQFADIFDQVNAFAAGRPIHLVTPQAVTLEGA</sequence>
<dbReference type="PROSITE" id="PS00065">
    <property type="entry name" value="D_2_HYDROXYACID_DH_1"/>
    <property type="match status" value="1"/>
</dbReference>
<evidence type="ECO:0000256" key="4">
    <source>
        <dbReference type="ARBA" id="ARBA00023027"/>
    </source>
</evidence>
<proteinExistence type="inferred from homology"/>
<dbReference type="InterPro" id="IPR050857">
    <property type="entry name" value="D-2-hydroxyacid_DH"/>
</dbReference>
<evidence type="ECO:0000259" key="7">
    <source>
        <dbReference type="Pfam" id="PF02826"/>
    </source>
</evidence>
<dbReference type="Pfam" id="PF02826">
    <property type="entry name" value="2-Hacid_dh_C"/>
    <property type="match status" value="1"/>
</dbReference>
<comment type="caution">
    <text evidence="8">The sequence shown here is derived from an EMBL/GenBank/DDBJ whole genome shotgun (WGS) entry which is preliminary data.</text>
</comment>
<dbReference type="PANTHER" id="PTHR42789">
    <property type="entry name" value="D-ISOMER SPECIFIC 2-HYDROXYACID DEHYDROGENASE FAMILY PROTEIN (AFU_ORTHOLOGUE AFUA_6G10090)"/>
    <property type="match status" value="1"/>
</dbReference>
<evidence type="ECO:0000256" key="2">
    <source>
        <dbReference type="ARBA" id="ARBA00022605"/>
    </source>
</evidence>
<comment type="similarity">
    <text evidence="1 5">Belongs to the D-isomer specific 2-hydroxyacid dehydrogenase family.</text>
</comment>
<dbReference type="OrthoDB" id="9793626at2"/>
<name>A0A411YWY5_9RHOB</name>
<dbReference type="GO" id="GO:0051287">
    <property type="term" value="F:NAD binding"/>
    <property type="evidence" value="ECO:0007669"/>
    <property type="project" value="InterPro"/>
</dbReference>
<dbReference type="GO" id="GO:0016616">
    <property type="term" value="F:oxidoreductase activity, acting on the CH-OH group of donors, NAD or NADP as acceptor"/>
    <property type="evidence" value="ECO:0007669"/>
    <property type="project" value="InterPro"/>
</dbReference>
<evidence type="ECO:0000256" key="3">
    <source>
        <dbReference type="ARBA" id="ARBA00023002"/>
    </source>
</evidence>
<dbReference type="RefSeq" id="WP_118155925.1">
    <property type="nucleotide sequence ID" value="NZ_QWEY01000016.1"/>
</dbReference>
<keyword evidence="4" id="KW-0520">NAD</keyword>
<dbReference type="GO" id="GO:0008652">
    <property type="term" value="P:amino acid biosynthetic process"/>
    <property type="evidence" value="ECO:0007669"/>
    <property type="project" value="UniProtKB-KW"/>
</dbReference>
<feature type="domain" description="D-isomer specific 2-hydroxyacid dehydrogenase catalytic" evidence="6">
    <location>
        <begin position="23"/>
        <end position="313"/>
    </location>
</feature>
<keyword evidence="9" id="KW-1185">Reference proteome</keyword>
<gene>
    <name evidence="8" type="ORF">D1012_20190</name>
</gene>
<dbReference type="SUPFAM" id="SSF52283">
    <property type="entry name" value="Formate/glycerate dehydrogenase catalytic domain-like"/>
    <property type="match status" value="1"/>
</dbReference>
<keyword evidence="2" id="KW-0028">Amino-acid biosynthesis</keyword>
<evidence type="ECO:0000256" key="1">
    <source>
        <dbReference type="ARBA" id="ARBA00005854"/>
    </source>
</evidence>
<evidence type="ECO:0000256" key="5">
    <source>
        <dbReference type="RuleBase" id="RU003719"/>
    </source>
</evidence>